<dbReference type="Pfam" id="PF01368">
    <property type="entry name" value="DHH"/>
    <property type="match status" value="1"/>
</dbReference>
<feature type="domain" description="DDH" evidence="2">
    <location>
        <begin position="49"/>
        <end position="192"/>
    </location>
</feature>
<organism evidence="4 5">
    <name type="scientific">Paenibacillus aquistagni</name>
    <dbReference type="NCBI Taxonomy" id="1852522"/>
    <lineage>
        <taxon>Bacteria</taxon>
        <taxon>Bacillati</taxon>
        <taxon>Bacillota</taxon>
        <taxon>Bacilli</taxon>
        <taxon>Bacillales</taxon>
        <taxon>Paenibacillaceae</taxon>
        <taxon>Paenibacillus</taxon>
    </lineage>
</organism>
<reference evidence="4 5" key="1">
    <citation type="submission" date="2017-04" db="EMBL/GenBank/DDBJ databases">
        <authorList>
            <person name="Afonso C.L."/>
            <person name="Miller P.J."/>
            <person name="Scott M.A."/>
            <person name="Spackman E."/>
            <person name="Goraichik I."/>
            <person name="Dimitrov K.M."/>
            <person name="Suarez D.L."/>
            <person name="Swayne D.E."/>
        </authorList>
    </citation>
    <scope>NUCLEOTIDE SEQUENCE [LARGE SCALE GENOMIC DNA]</scope>
    <source>
        <strain evidence="4 5">11</strain>
    </source>
</reference>
<keyword evidence="5" id="KW-1185">Reference proteome</keyword>
<accession>A0A1X7IPP6</accession>
<gene>
    <name evidence="4" type="ORF">SAMN06295960_0664</name>
</gene>
<evidence type="ECO:0000256" key="1">
    <source>
        <dbReference type="SAM" id="MobiDB-lite"/>
    </source>
</evidence>
<proteinExistence type="predicted"/>
<dbReference type="SUPFAM" id="SSF64182">
    <property type="entry name" value="DHH phosphoesterases"/>
    <property type="match status" value="1"/>
</dbReference>
<dbReference type="STRING" id="1852522.SAMN06295960_0664"/>
<feature type="region of interest" description="Disordered" evidence="1">
    <location>
        <begin position="1"/>
        <end position="27"/>
    </location>
</feature>
<dbReference type="EMBL" id="FXAZ01000001">
    <property type="protein sequence ID" value="SMG16748.1"/>
    <property type="molecule type" value="Genomic_DNA"/>
</dbReference>
<evidence type="ECO:0000259" key="2">
    <source>
        <dbReference type="Pfam" id="PF01368"/>
    </source>
</evidence>
<evidence type="ECO:0000313" key="4">
    <source>
        <dbReference type="EMBL" id="SMG16748.1"/>
    </source>
</evidence>
<dbReference type="InterPro" id="IPR003156">
    <property type="entry name" value="DHHA1_dom"/>
</dbReference>
<dbReference type="InterPro" id="IPR051319">
    <property type="entry name" value="Oligoribo/pAp-PDE_c-di-AMP_PDE"/>
</dbReference>
<evidence type="ECO:0000259" key="3">
    <source>
        <dbReference type="Pfam" id="PF02272"/>
    </source>
</evidence>
<dbReference type="Gene3D" id="3.10.310.30">
    <property type="match status" value="1"/>
</dbReference>
<evidence type="ECO:0000313" key="5">
    <source>
        <dbReference type="Proteomes" id="UP000193834"/>
    </source>
</evidence>
<sequence>MHNSNPSNSHAHESASSLDSKESSGEQVLSTYGHNMDEALSFIKKYDRFLVVAHVNPDGDAISSTLAVGWLLQQWNKHFVMVNDNRVPSRLSFLANSEAIYISERHPDAKPPAFDAVICVDCADYERIGTIADWIQADVPILNIDHHPTNNRYGEVALIREDAAATAEILFDLYEHGGIVLDVQAATALYTGLLTDTGGFRYSNTTPHVMEMASKLLQTGVQGNEIADRLLERMSYAQMLLIKRSLARLDFTQDRKIAWLHVTPEDMLETGALNEDLEGLVNYPRNVEGVEVGFLLKMNESGRIKVSLRSAGLVNVAKVAQHFGGGGHVRAAGCTLTVPLEQAIEAIIEQVTEQL</sequence>
<dbReference type="PANTHER" id="PTHR47618">
    <property type="entry name" value="BIFUNCTIONAL OLIGORIBONUCLEASE AND PAP PHOSPHATASE NRNA"/>
    <property type="match status" value="1"/>
</dbReference>
<dbReference type="PANTHER" id="PTHR47618:SF1">
    <property type="entry name" value="BIFUNCTIONAL OLIGORIBONUCLEASE AND PAP PHOSPHATASE NRNA"/>
    <property type="match status" value="1"/>
</dbReference>
<dbReference type="GO" id="GO:0003676">
    <property type="term" value="F:nucleic acid binding"/>
    <property type="evidence" value="ECO:0007669"/>
    <property type="project" value="InterPro"/>
</dbReference>
<name>A0A1X7IPP6_9BACL</name>
<dbReference type="AlphaFoldDB" id="A0A1X7IPP6"/>
<dbReference type="RefSeq" id="WP_085492912.1">
    <property type="nucleotide sequence ID" value="NZ_FXAZ01000001.1"/>
</dbReference>
<dbReference type="Proteomes" id="UP000193834">
    <property type="component" value="Unassembled WGS sequence"/>
</dbReference>
<dbReference type="InterPro" id="IPR001667">
    <property type="entry name" value="DDH_dom"/>
</dbReference>
<protein>
    <submittedName>
        <fullName evidence="4">Phosphoesterase RecJ domain-containing protein</fullName>
    </submittedName>
</protein>
<dbReference type="InterPro" id="IPR038763">
    <property type="entry name" value="DHH_sf"/>
</dbReference>
<dbReference type="Gene3D" id="3.90.1640.10">
    <property type="entry name" value="inorganic pyrophosphatase (n-terminal core)"/>
    <property type="match status" value="1"/>
</dbReference>
<dbReference type="Pfam" id="PF02272">
    <property type="entry name" value="DHHA1"/>
    <property type="match status" value="1"/>
</dbReference>
<feature type="domain" description="DHHA1" evidence="3">
    <location>
        <begin position="270"/>
        <end position="353"/>
    </location>
</feature>